<dbReference type="PROSITE" id="PS51257">
    <property type="entry name" value="PROKAR_LIPOPROTEIN"/>
    <property type="match status" value="1"/>
</dbReference>
<dbReference type="AlphaFoldDB" id="A0A285NUM2"/>
<sequence length="502" mass="56908">MGLLKLALCVLFLFWLVACGGGQKSVDIVLKLNTSIAPYYTKVSIRVSGEEFEPIVQTKEGIFYPGDKVSFSVSVPEGSERLIESAIYDPEGNPVYYANKTVDLQKDTTLIMDMKPSQQSVSSYEVFADKWKPAKDVDFYLLSEDLYSLNANFSTSQSESAYMVGSYVAYYDGKGWRLRYLQEPSNTELLIYRKYNLPFSLPEGISSMEVYGSYEGVLSAKDTFLSVSSEKMLSDGTLIFTGYADGLFYSVAKNSVNFQRACQEEGECKVLDVHFTGEKPDAYRLFGEYAGIRFPVSYRELFVYKPYLTYYLQVLGTVKEPCVMRYSTFIKLQNFTGSALLEMKLKSINFEGLSPSAKLRIYSTDGNFTMEGSCESSARGVIQIPYEGELYVEAGYPNGKRIGVRLAPGDNKVSFPQANLEVSKYELTDKYILLKFKKDSDLLWCSLNLSQEGTELTVDRIPPWRSYIKLIRMFDKLPNYTLRCYSKDGTYYVEVSSQKVLY</sequence>
<evidence type="ECO:0000313" key="1">
    <source>
        <dbReference type="EMBL" id="SNZ13139.1"/>
    </source>
</evidence>
<dbReference type="Proteomes" id="UP000218627">
    <property type="component" value="Unassembled WGS sequence"/>
</dbReference>
<accession>A0A285NUM2</accession>
<proteinExistence type="predicted"/>
<organism evidence="1 2">
    <name type="scientific">Hydrogenobacter hydrogenophilus</name>
    <dbReference type="NCBI Taxonomy" id="35835"/>
    <lineage>
        <taxon>Bacteria</taxon>
        <taxon>Pseudomonadati</taxon>
        <taxon>Aquificota</taxon>
        <taxon>Aquificia</taxon>
        <taxon>Aquificales</taxon>
        <taxon>Aquificaceae</taxon>
        <taxon>Hydrogenobacter</taxon>
    </lineage>
</organism>
<dbReference type="EMBL" id="OBEN01000002">
    <property type="protein sequence ID" value="SNZ13139.1"/>
    <property type="molecule type" value="Genomic_DNA"/>
</dbReference>
<name>A0A285NUM2_9AQUI</name>
<dbReference type="RefSeq" id="WP_245810067.1">
    <property type="nucleotide sequence ID" value="NZ_OBEN01000002.1"/>
</dbReference>
<keyword evidence="2" id="KW-1185">Reference proteome</keyword>
<gene>
    <name evidence="1" type="ORF">SAMN06265353_0634</name>
</gene>
<evidence type="ECO:0000313" key="2">
    <source>
        <dbReference type="Proteomes" id="UP000218627"/>
    </source>
</evidence>
<reference evidence="2" key="1">
    <citation type="submission" date="2017-09" db="EMBL/GenBank/DDBJ databases">
        <authorList>
            <person name="Varghese N."/>
            <person name="Submissions S."/>
        </authorList>
    </citation>
    <scope>NUCLEOTIDE SEQUENCE [LARGE SCALE GENOMIC DNA]</scope>
    <source>
        <strain evidence="2">DSM 2913</strain>
    </source>
</reference>
<protein>
    <submittedName>
        <fullName evidence="1">Uncharacterized protein</fullName>
    </submittedName>
</protein>